<dbReference type="PATRIC" id="fig|1365248.3.peg.2340"/>
<evidence type="ECO:0000313" key="2">
    <source>
        <dbReference type="Proteomes" id="UP000076486"/>
    </source>
</evidence>
<accession>A0A162AY02</accession>
<name>A0A162AY02_9GAMM</name>
<proteinExistence type="predicted"/>
<protein>
    <submittedName>
        <fullName evidence="1">Uncharacterized protein</fullName>
    </submittedName>
</protein>
<sequence length="29" mass="3339">MWIKCGTKQEMTANTITQHYTALLKEIKG</sequence>
<dbReference type="Proteomes" id="UP000076486">
    <property type="component" value="Unassembled WGS sequence"/>
</dbReference>
<dbReference type="AlphaFoldDB" id="A0A162AY02"/>
<gene>
    <name evidence="1" type="ORF">N473_17100</name>
</gene>
<reference evidence="1 2" key="1">
    <citation type="submission" date="2013-07" db="EMBL/GenBank/DDBJ databases">
        <title>Comparative Genomic and Metabolomic Analysis of Twelve Strains of Pseudoalteromonas luteoviolacea.</title>
        <authorList>
            <person name="Vynne N.G."/>
            <person name="Mansson M."/>
            <person name="Gram L."/>
        </authorList>
    </citation>
    <scope>NUCLEOTIDE SEQUENCE [LARGE SCALE GENOMIC DNA]</scope>
    <source>
        <strain evidence="1 2">CPMOR-1</strain>
    </source>
</reference>
<comment type="caution">
    <text evidence="1">The sequence shown here is derived from an EMBL/GenBank/DDBJ whole genome shotgun (WGS) entry which is preliminary data.</text>
</comment>
<organism evidence="1 2">
    <name type="scientific">Pseudoalteromonas luteoviolacea CPMOR-1</name>
    <dbReference type="NCBI Taxonomy" id="1365248"/>
    <lineage>
        <taxon>Bacteria</taxon>
        <taxon>Pseudomonadati</taxon>
        <taxon>Pseudomonadota</taxon>
        <taxon>Gammaproteobacteria</taxon>
        <taxon>Alteromonadales</taxon>
        <taxon>Pseudoalteromonadaceae</taxon>
        <taxon>Pseudoalteromonas</taxon>
    </lineage>
</organism>
<dbReference type="EMBL" id="AUYC01000027">
    <property type="protein sequence ID" value="KZN63539.1"/>
    <property type="molecule type" value="Genomic_DNA"/>
</dbReference>
<evidence type="ECO:0000313" key="1">
    <source>
        <dbReference type="EMBL" id="KZN63539.1"/>
    </source>
</evidence>